<sequence>MIILYFSNSVVLISVCGVLLPLEGYLDEGAPVLRTICNSAKLYRLSHQATAPSNPSLPPNSYSTPDSGKSLRSGRSVVRLQNLYEHCDGRHTGSSPPSTCLLELNLPTNLAFSSGTSPTDSPWHQQARTRRYSDADQQTAWICVRQGGHGGD</sequence>
<feature type="compositionally biased region" description="Polar residues" evidence="1">
    <location>
        <begin position="113"/>
        <end position="126"/>
    </location>
</feature>
<organism evidence="3 4">
    <name type="scientific">Dactylonectria macrodidyma</name>
    <dbReference type="NCBI Taxonomy" id="307937"/>
    <lineage>
        <taxon>Eukaryota</taxon>
        <taxon>Fungi</taxon>
        <taxon>Dikarya</taxon>
        <taxon>Ascomycota</taxon>
        <taxon>Pezizomycotina</taxon>
        <taxon>Sordariomycetes</taxon>
        <taxon>Hypocreomycetidae</taxon>
        <taxon>Hypocreales</taxon>
        <taxon>Nectriaceae</taxon>
        <taxon>Dactylonectria</taxon>
    </lineage>
</organism>
<evidence type="ECO:0000313" key="4">
    <source>
        <dbReference type="Proteomes" id="UP000738349"/>
    </source>
</evidence>
<dbReference type="AlphaFoldDB" id="A0A9P9F9H9"/>
<evidence type="ECO:0000313" key="3">
    <source>
        <dbReference type="EMBL" id="KAH7156230.1"/>
    </source>
</evidence>
<feature type="compositionally biased region" description="Low complexity" evidence="1">
    <location>
        <begin position="49"/>
        <end position="65"/>
    </location>
</feature>
<evidence type="ECO:0000256" key="2">
    <source>
        <dbReference type="SAM" id="SignalP"/>
    </source>
</evidence>
<reference evidence="3" key="1">
    <citation type="journal article" date="2021" name="Nat. Commun.">
        <title>Genetic determinants of endophytism in the Arabidopsis root mycobiome.</title>
        <authorList>
            <person name="Mesny F."/>
            <person name="Miyauchi S."/>
            <person name="Thiergart T."/>
            <person name="Pickel B."/>
            <person name="Atanasova L."/>
            <person name="Karlsson M."/>
            <person name="Huettel B."/>
            <person name="Barry K.W."/>
            <person name="Haridas S."/>
            <person name="Chen C."/>
            <person name="Bauer D."/>
            <person name="Andreopoulos W."/>
            <person name="Pangilinan J."/>
            <person name="LaButti K."/>
            <person name="Riley R."/>
            <person name="Lipzen A."/>
            <person name="Clum A."/>
            <person name="Drula E."/>
            <person name="Henrissat B."/>
            <person name="Kohler A."/>
            <person name="Grigoriev I.V."/>
            <person name="Martin F.M."/>
            <person name="Hacquard S."/>
        </authorList>
    </citation>
    <scope>NUCLEOTIDE SEQUENCE</scope>
    <source>
        <strain evidence="3">MPI-CAGE-AT-0147</strain>
    </source>
</reference>
<comment type="caution">
    <text evidence="3">The sequence shown here is derived from an EMBL/GenBank/DDBJ whole genome shotgun (WGS) entry which is preliminary data.</text>
</comment>
<dbReference type="Proteomes" id="UP000738349">
    <property type="component" value="Unassembled WGS sequence"/>
</dbReference>
<gene>
    <name evidence="3" type="ORF">EDB81DRAFT_381537</name>
</gene>
<feature type="signal peptide" evidence="2">
    <location>
        <begin position="1"/>
        <end position="17"/>
    </location>
</feature>
<dbReference type="EMBL" id="JAGMUV010000005">
    <property type="protein sequence ID" value="KAH7156230.1"/>
    <property type="molecule type" value="Genomic_DNA"/>
</dbReference>
<feature type="region of interest" description="Disordered" evidence="1">
    <location>
        <begin position="113"/>
        <end position="132"/>
    </location>
</feature>
<feature type="region of interest" description="Disordered" evidence="1">
    <location>
        <begin position="49"/>
        <end position="73"/>
    </location>
</feature>
<protein>
    <submittedName>
        <fullName evidence="3">Uncharacterized protein</fullName>
    </submittedName>
</protein>
<evidence type="ECO:0000256" key="1">
    <source>
        <dbReference type="SAM" id="MobiDB-lite"/>
    </source>
</evidence>
<keyword evidence="2" id="KW-0732">Signal</keyword>
<proteinExistence type="predicted"/>
<feature type="chain" id="PRO_5040439521" evidence="2">
    <location>
        <begin position="18"/>
        <end position="152"/>
    </location>
</feature>
<keyword evidence="4" id="KW-1185">Reference proteome</keyword>
<name>A0A9P9F9H9_9HYPO</name>
<accession>A0A9P9F9H9</accession>